<dbReference type="InterPro" id="IPR029044">
    <property type="entry name" value="Nucleotide-diphossugar_trans"/>
</dbReference>
<dbReference type="SUPFAM" id="SSF53448">
    <property type="entry name" value="Nucleotide-diphospho-sugar transferases"/>
    <property type="match status" value="1"/>
</dbReference>
<evidence type="ECO:0000313" key="3">
    <source>
        <dbReference type="Proteomes" id="UP000244870"/>
    </source>
</evidence>
<reference evidence="2 3" key="1">
    <citation type="submission" date="2017-04" db="EMBL/GenBank/DDBJ databases">
        <title>Weissella cibaria strain m2 complete genome.</title>
        <authorList>
            <person name="Pan Q."/>
            <person name="Tan M."/>
            <person name="Yao F."/>
            <person name="Su S."/>
        </authorList>
    </citation>
    <scope>NUCLEOTIDE SEQUENCE [LARGE SCALE GENOMIC DNA]</scope>
    <source>
        <strain evidence="2 3">M2</strain>
    </source>
</reference>
<dbReference type="PANTHER" id="PTHR22916:SF3">
    <property type="entry name" value="UDP-GLCNAC:BETAGAL BETA-1,3-N-ACETYLGLUCOSAMINYLTRANSFERASE-LIKE PROTEIN 1"/>
    <property type="match status" value="1"/>
</dbReference>
<accession>A0A2S1KU85</accession>
<dbReference type="GO" id="GO:0016758">
    <property type="term" value="F:hexosyltransferase activity"/>
    <property type="evidence" value="ECO:0007669"/>
    <property type="project" value="UniProtKB-ARBA"/>
</dbReference>
<feature type="domain" description="Glycosyltransferase 2-like" evidence="1">
    <location>
        <begin position="9"/>
        <end position="170"/>
    </location>
</feature>
<dbReference type="InterPro" id="IPR001173">
    <property type="entry name" value="Glyco_trans_2-like"/>
</dbReference>
<name>A0A2S1KU85_9LACO</name>
<dbReference type="AlphaFoldDB" id="A0A2S1KU85"/>
<protein>
    <recommendedName>
        <fullName evidence="1">Glycosyltransferase 2-like domain-containing protein</fullName>
    </recommendedName>
</protein>
<organism evidence="2 3">
    <name type="scientific">Weissella cibaria</name>
    <dbReference type="NCBI Taxonomy" id="137591"/>
    <lineage>
        <taxon>Bacteria</taxon>
        <taxon>Bacillati</taxon>
        <taxon>Bacillota</taxon>
        <taxon>Bacilli</taxon>
        <taxon>Lactobacillales</taxon>
        <taxon>Lactobacillaceae</taxon>
        <taxon>Weissella</taxon>
    </lineage>
</organism>
<gene>
    <name evidence="2" type="ORF">B6254_2236</name>
</gene>
<dbReference type="PANTHER" id="PTHR22916">
    <property type="entry name" value="GLYCOSYLTRANSFERASE"/>
    <property type="match status" value="1"/>
</dbReference>
<evidence type="ECO:0000313" key="2">
    <source>
        <dbReference type="EMBL" id="AWF96587.1"/>
    </source>
</evidence>
<proteinExistence type="predicted"/>
<dbReference type="CDD" id="cd00761">
    <property type="entry name" value="Glyco_tranf_GTA_type"/>
    <property type="match status" value="1"/>
</dbReference>
<evidence type="ECO:0000259" key="1">
    <source>
        <dbReference type="Pfam" id="PF00535"/>
    </source>
</evidence>
<sequence length="304" mass="34749">MLMKNSLVSIIVIFFESESYVLKQMQSLKNITYDNIQLILVVGKSSDSTEKIIDQHIAGLEQKCESVKKVLVDGKVTPSKLLNNGLAEVEGEYFLQTDGDDYLEPNAISNMVDVFKNKSCSLVQGFAHDFDIESETLITKQQIDTSKKNTLLDILCGNNIIFNPGTRLIKTTAFKCFYPNMKIYESDEGQNWQVLIPFFLKGKCEILPETTLCVSKRPNSHSRHHRTLEESVTRINEFKRIWIESIKVTGIRVEYDAVFEAYANHGFRLGYQFKNYEIAKGFLLKMNKPTLIQRAKLIKLKLGV</sequence>
<dbReference type="Proteomes" id="UP000244870">
    <property type="component" value="Chromosome"/>
</dbReference>
<dbReference type="Pfam" id="PF00535">
    <property type="entry name" value="Glycos_transf_2"/>
    <property type="match status" value="1"/>
</dbReference>
<dbReference type="Gene3D" id="3.90.550.10">
    <property type="entry name" value="Spore Coat Polysaccharide Biosynthesis Protein SpsA, Chain A"/>
    <property type="match status" value="1"/>
</dbReference>
<dbReference type="EMBL" id="CP020928">
    <property type="protein sequence ID" value="AWF96587.1"/>
    <property type="molecule type" value="Genomic_DNA"/>
</dbReference>